<evidence type="ECO:0000313" key="2">
    <source>
        <dbReference type="Proteomes" id="UP000006100"/>
    </source>
</evidence>
<dbReference type="SUPFAM" id="SSF55073">
    <property type="entry name" value="Nucleotide cyclase"/>
    <property type="match status" value="1"/>
</dbReference>
<dbReference type="STRING" id="1229909.NSED_08545"/>
<evidence type="ECO:0000313" key="1">
    <source>
        <dbReference type="EMBL" id="AFS83501.1"/>
    </source>
</evidence>
<protein>
    <recommendedName>
        <fullName evidence="3">Guanylate cyclase domain-containing protein</fullName>
    </recommendedName>
</protein>
<dbReference type="HOGENOM" id="CLU_044947_0_0_2"/>
<reference evidence="1 2" key="1">
    <citation type="journal article" date="2012" name="J. Bacteriol.">
        <title>Draft Genome Sequence of an Ammonia-Oxidizing Archaeon, "Candidatus Nitrosopumilus sediminis" AR2, from Svalbard in the Arctic Circle.</title>
        <authorList>
            <person name="Park S.J."/>
            <person name="Kim J.G."/>
            <person name="Jung M.Y."/>
            <person name="Kim S.J."/>
            <person name="Cha I.T."/>
            <person name="Ghai R."/>
            <person name="Martin-Cuadrado A.B."/>
            <person name="Rodriguez-Valera F."/>
            <person name="Rhee S.K."/>
        </authorList>
    </citation>
    <scope>NUCLEOTIDE SEQUENCE [LARGE SCALE GENOMIC DNA]</scope>
    <source>
        <strain evidence="1 2">AR2</strain>
    </source>
</reference>
<dbReference type="Proteomes" id="UP000006100">
    <property type="component" value="Chromosome"/>
</dbReference>
<dbReference type="PATRIC" id="fig|1229909.8.peg.1873"/>
<dbReference type="EMBL" id="CP003843">
    <property type="protein sequence ID" value="AFS83501.1"/>
    <property type="molecule type" value="Genomic_DNA"/>
</dbReference>
<dbReference type="RefSeq" id="WP_014965868.1">
    <property type="nucleotide sequence ID" value="NC_018656.1"/>
</dbReference>
<gene>
    <name evidence="1" type="ORF">NSED_08545</name>
</gene>
<keyword evidence="2" id="KW-1185">Reference proteome</keyword>
<name>K0BGX2_9ARCH</name>
<proteinExistence type="predicted"/>
<organism evidence="1 2">
    <name type="scientific">Candidatus Nitrosopumilus sediminis</name>
    <dbReference type="NCBI Taxonomy" id="1229909"/>
    <lineage>
        <taxon>Archaea</taxon>
        <taxon>Nitrososphaerota</taxon>
        <taxon>Nitrososphaeria</taxon>
        <taxon>Nitrosopumilales</taxon>
        <taxon>Nitrosopumilaceae</taxon>
        <taxon>Nitrosopumilus</taxon>
    </lineage>
</organism>
<dbReference type="InterPro" id="IPR029787">
    <property type="entry name" value="Nucleotide_cyclase"/>
</dbReference>
<dbReference type="OrthoDB" id="27015at2157"/>
<dbReference type="GeneID" id="13698472"/>
<dbReference type="KEGG" id="nir:NSED_08545"/>
<dbReference type="eggNOG" id="arCOG11548">
    <property type="taxonomic scope" value="Archaea"/>
</dbReference>
<dbReference type="AlphaFoldDB" id="K0BGX2"/>
<dbReference type="Gene3D" id="3.30.70.1230">
    <property type="entry name" value="Nucleotide cyclase"/>
    <property type="match status" value="1"/>
</dbReference>
<sequence>MQKADSSISKKLERITKEAEILSLMEESHKTKEWIKKQIKKKSLKIPIKLSMGSFQILNSCPDDFLDHLLDSLKGHDIDDIGDINAFTRTFFWFFTDIVAGSNPTIPTKEQARKVVVLNELIERTEIFQNRDPNSTVILPTGDGMAIGFSDSPEYPLRLSIQLHKILNEYNKAKKRKDDKVLLRIGIDIGPVYIIKDLNGQDNVWGPGIILTRRVMDLAGDQNIFCSSRFAEDVRVLSPEYKEIMHPIGDYSIKHGEQLNIFNIYGEGFGEKITPKKKKITQKSETFEQTLKSKTAFLFNEIDISLDVLDPKTMLTHHLWRWNLINQSDSPKDQIFYYIDGDSPKDFADMNVRVYDEAGLEADILSLTENKPTHKEFSVKLKKPIKPRQRKRFVTIEYDWEEPERMFFYKVPTDCKSFTYKFSIPSGIEIKNQALKVDAELGYKWNAEPPATMKYLKDATQITWQGKNLKAFDAYRFDW</sequence>
<accession>K0BGX2</accession>
<evidence type="ECO:0008006" key="3">
    <source>
        <dbReference type="Google" id="ProtNLM"/>
    </source>
</evidence>